<evidence type="ECO:0000313" key="1">
    <source>
        <dbReference type="EMBL" id="MCC2209714.1"/>
    </source>
</evidence>
<dbReference type="SUPFAM" id="SSF51126">
    <property type="entry name" value="Pectin lyase-like"/>
    <property type="match status" value="1"/>
</dbReference>
<dbReference type="InterPro" id="IPR006626">
    <property type="entry name" value="PbH1"/>
</dbReference>
<reference evidence="1 2" key="1">
    <citation type="submission" date="2021-10" db="EMBL/GenBank/DDBJ databases">
        <title>Anaerobic single-cell dispensing facilitates the cultivation of human gut bacteria.</title>
        <authorList>
            <person name="Afrizal A."/>
        </authorList>
    </citation>
    <scope>NUCLEOTIDE SEQUENCE [LARGE SCALE GENOMIC DNA]</scope>
    <source>
        <strain evidence="1 2">CLA-AA-H232</strain>
    </source>
</reference>
<dbReference type="AlphaFoldDB" id="A0AAE3DX13"/>
<dbReference type="SMART" id="SM00710">
    <property type="entry name" value="PbH1"/>
    <property type="match status" value="8"/>
</dbReference>
<keyword evidence="2" id="KW-1185">Reference proteome</keyword>
<dbReference type="PANTHER" id="PTHR36453:SF1">
    <property type="entry name" value="RIGHT HANDED BETA HELIX DOMAIN-CONTAINING PROTEIN"/>
    <property type="match status" value="1"/>
</dbReference>
<gene>
    <name evidence="1" type="ORF">LKE05_02755</name>
</gene>
<dbReference type="InterPro" id="IPR011050">
    <property type="entry name" value="Pectin_lyase_fold/virulence"/>
</dbReference>
<accession>A0AAE3DX13</accession>
<dbReference type="Gene3D" id="2.160.20.10">
    <property type="entry name" value="Single-stranded right-handed beta-helix, Pectin lyase-like"/>
    <property type="match status" value="1"/>
</dbReference>
<dbReference type="InterPro" id="IPR012334">
    <property type="entry name" value="Pectin_lyas_fold"/>
</dbReference>
<dbReference type="RefSeq" id="WP_022229406.1">
    <property type="nucleotide sequence ID" value="NZ_JAJEQM010000002.1"/>
</dbReference>
<organism evidence="1 2">
    <name type="scientific">Hominilimicola fabiformis</name>
    <dbReference type="NCBI Taxonomy" id="2885356"/>
    <lineage>
        <taxon>Bacteria</taxon>
        <taxon>Bacillati</taxon>
        <taxon>Bacillota</taxon>
        <taxon>Clostridia</taxon>
        <taxon>Eubacteriales</taxon>
        <taxon>Oscillospiraceae</taxon>
        <taxon>Hominilimicola</taxon>
    </lineage>
</organism>
<protein>
    <submittedName>
        <fullName evidence="1">Right-handed parallel beta-helix repeat-containing protein</fullName>
    </submittedName>
</protein>
<dbReference type="Proteomes" id="UP001198242">
    <property type="component" value="Unassembled WGS sequence"/>
</dbReference>
<name>A0AAE3DX13_9FIRM</name>
<sequence length="507" mass="56260">MKGLYTNGWFYGENLLEELDTEGEYYIDRDTGKLYYYAPSDFTSGNYEIGLSMLKTPIFNFNGAEYVNVSNITMKGGRGYAVLGTSAGYSIPSFKDWMISRGADLNGANFTKGSGSSVYIADIDKYTDSQVFPGHVWDGFVDDGNGVNHIDVKNCNIFNFGSGAIVINGTDVHLDNNHIKNIGGTALYLRGGDLETLTPSNNEILNNNIHHVGYLQKSYVPAIGMHGVGIHVAYNDLYDAPHCIFNYHGNDHVIEYNKIHDAVKECLDMDAIYTRNEYVPQWRGSVIKNNYIYNIGIYPVGEYKKQLNVSAIRTDNYGHALQIYNNVFANIGSDGANNVIGVTAQGNRNTLKGNIFVDCSATFLGWNSYAPGATWDMTKTEEKERVELAEKYAANPIFAAKYPELATFKDEYYKSVATNIFDENLVVNIKFKLSQANGTVNPQGTRGAPELIKGTNNYLTTSDPGFVDYANGNYELKPDSEVFKKIPEFQNIDMSKMGNNEPVGPSN</sequence>
<evidence type="ECO:0000313" key="2">
    <source>
        <dbReference type="Proteomes" id="UP001198242"/>
    </source>
</evidence>
<dbReference type="PANTHER" id="PTHR36453">
    <property type="entry name" value="SECRETED PROTEIN-RELATED"/>
    <property type="match status" value="1"/>
</dbReference>
<proteinExistence type="predicted"/>
<comment type="caution">
    <text evidence="1">The sequence shown here is derived from an EMBL/GenBank/DDBJ whole genome shotgun (WGS) entry which is preliminary data.</text>
</comment>
<dbReference type="EMBL" id="JAJEQM010000002">
    <property type="protein sequence ID" value="MCC2209714.1"/>
    <property type="molecule type" value="Genomic_DNA"/>
</dbReference>